<feature type="region of interest" description="Disordered" evidence="1">
    <location>
        <begin position="1"/>
        <end position="46"/>
    </location>
</feature>
<feature type="compositionally biased region" description="Basic and acidic residues" evidence="1">
    <location>
        <begin position="12"/>
        <end position="29"/>
    </location>
</feature>
<proteinExistence type="predicted"/>
<protein>
    <submittedName>
        <fullName evidence="2">Uncharacterized protein</fullName>
    </submittedName>
</protein>
<feature type="compositionally biased region" description="Polar residues" evidence="1">
    <location>
        <begin position="37"/>
        <end position="46"/>
    </location>
</feature>
<gene>
    <name evidence="2" type="ORF">AWB69_08005</name>
</gene>
<evidence type="ECO:0000313" key="2">
    <source>
        <dbReference type="EMBL" id="SAL68369.1"/>
    </source>
</evidence>
<organism evidence="2 3">
    <name type="scientific">Caballeronia udeis</name>
    <dbReference type="NCBI Taxonomy" id="1232866"/>
    <lineage>
        <taxon>Bacteria</taxon>
        <taxon>Pseudomonadati</taxon>
        <taxon>Pseudomonadota</taxon>
        <taxon>Betaproteobacteria</taxon>
        <taxon>Burkholderiales</taxon>
        <taxon>Burkholderiaceae</taxon>
        <taxon>Caballeronia</taxon>
    </lineage>
</organism>
<dbReference type="AlphaFoldDB" id="A0A158JIR5"/>
<evidence type="ECO:0000256" key="1">
    <source>
        <dbReference type="SAM" id="MobiDB-lite"/>
    </source>
</evidence>
<reference evidence="2 3" key="1">
    <citation type="submission" date="2016-01" db="EMBL/GenBank/DDBJ databases">
        <authorList>
            <person name="Oliw E.H."/>
        </authorList>
    </citation>
    <scope>NUCLEOTIDE SEQUENCE [LARGE SCALE GENOMIC DNA]</scope>
    <source>
        <strain evidence="2">LMG 27134</strain>
    </source>
</reference>
<dbReference type="EMBL" id="FCOK02000091">
    <property type="protein sequence ID" value="SAL68369.1"/>
    <property type="molecule type" value="Genomic_DNA"/>
</dbReference>
<feature type="compositionally biased region" description="Basic residues" evidence="1">
    <location>
        <begin position="1"/>
        <end position="11"/>
    </location>
</feature>
<evidence type="ECO:0000313" key="3">
    <source>
        <dbReference type="Proteomes" id="UP000054683"/>
    </source>
</evidence>
<accession>A0A158JIR5</accession>
<name>A0A158JIR5_9BURK</name>
<sequence length="82" mass="9222">MSHFLLGKHRAVFNDHTHPNRMEPKERRIAHAPTGGASPTKSTVVLNESEETTVTEPSSGQPLVARWTNVDGLGLRCRWYKE</sequence>
<dbReference type="Proteomes" id="UP000054683">
    <property type="component" value="Unassembled WGS sequence"/>
</dbReference>